<proteinExistence type="predicted"/>
<accession>A0ABR3TI00</accession>
<reference evidence="2 3" key="1">
    <citation type="journal article" date="2023" name="Plant Dis.">
        <title>First Report of Diplodia intermedia Causing Canker and Dieback Diseases on Apple Trees in Canada.</title>
        <authorList>
            <person name="Ellouze W."/>
            <person name="Ilyukhin E."/>
            <person name="Sulman M."/>
            <person name="Ali S."/>
        </authorList>
    </citation>
    <scope>NUCLEOTIDE SEQUENCE [LARGE SCALE GENOMIC DNA]</scope>
    <source>
        <strain evidence="2 3">M45-28</strain>
    </source>
</reference>
<gene>
    <name evidence="2" type="ORF">SLS58_008244</name>
</gene>
<dbReference type="Pfam" id="PF06985">
    <property type="entry name" value="HET"/>
    <property type="match status" value="1"/>
</dbReference>
<comment type="caution">
    <text evidence="2">The sequence shown here is derived from an EMBL/GenBank/DDBJ whole genome shotgun (WGS) entry which is preliminary data.</text>
</comment>
<name>A0ABR3TI00_9PEZI</name>
<dbReference type="PANTHER" id="PTHR24148:SF64">
    <property type="entry name" value="HETEROKARYON INCOMPATIBILITY DOMAIN-CONTAINING PROTEIN"/>
    <property type="match status" value="1"/>
</dbReference>
<dbReference type="Proteomes" id="UP001521184">
    <property type="component" value="Unassembled WGS sequence"/>
</dbReference>
<organism evidence="2 3">
    <name type="scientific">Diplodia intermedia</name>
    <dbReference type="NCBI Taxonomy" id="856260"/>
    <lineage>
        <taxon>Eukaryota</taxon>
        <taxon>Fungi</taxon>
        <taxon>Dikarya</taxon>
        <taxon>Ascomycota</taxon>
        <taxon>Pezizomycotina</taxon>
        <taxon>Dothideomycetes</taxon>
        <taxon>Dothideomycetes incertae sedis</taxon>
        <taxon>Botryosphaeriales</taxon>
        <taxon>Botryosphaeriaceae</taxon>
        <taxon>Diplodia</taxon>
    </lineage>
</organism>
<dbReference type="InterPro" id="IPR052895">
    <property type="entry name" value="HetReg/Transcr_Mod"/>
</dbReference>
<evidence type="ECO:0000259" key="1">
    <source>
        <dbReference type="Pfam" id="PF06985"/>
    </source>
</evidence>
<feature type="domain" description="Heterokaryon incompatibility" evidence="1">
    <location>
        <begin position="221"/>
        <end position="384"/>
    </location>
</feature>
<protein>
    <recommendedName>
        <fullName evidence="1">Heterokaryon incompatibility domain-containing protein</fullName>
    </recommendedName>
</protein>
<dbReference type="EMBL" id="JAKEKT020000068">
    <property type="protein sequence ID" value="KAL1639157.1"/>
    <property type="molecule type" value="Genomic_DNA"/>
</dbReference>
<keyword evidence="3" id="KW-1185">Reference proteome</keyword>
<sequence length="629" mass="71365">MASSDGPFGDELAKLGYCSKPDWTPGNKSRILIWRQLLSALQDAQQRKPLLSKLSRPQRVSLELSYEWWREEEECYPDSAFRKGFHRGSFEREDVRPDTMYRRRMEMLWDRELTPLEPGAGGRSERIQLAELDELRQTAATCAAAHRTALAAFKDVADPSLPPSGNGRREAALECIADTPIPACVQPCAWLSKSEESGYPHYLWDVEENKTVECPPGGATYVVVSHTWGRWHQPRGKQVKVDGVPWMVPVNTLFDVTRLPSILRNVPFETRYIWLDLVCIPQDGSRRQAIEIARQAAIFASAKWATIWFNQANSWDGLRAAVEWMSMKYLQELVGDRFGDTVFDSHLEARANVSTGLVTPEGPTDASVGYTYDGWFTSLWTLQEACMRPDLFLCNKHWEPLKTKKEAQAITLDHLIGLFTIWFGDNILAPGVRKIESFPWAVQEVEGILARTAMHKLLEMSPIDILVFGDQRYCEDNQRAKAIMSALGVTNWFFNEQIPTIGQASSGQVNTPLVEGRYPFAFINEARERFGALFFTTGNYTKIPNEAFRISRWNKRLEDTKLYGTMLPFSIDGLRRRIFSPARPVGFEDHPSVRTWQLHPDGSVHIPQAGILASWPSPRSTSGIPTLRP</sequence>
<evidence type="ECO:0000313" key="2">
    <source>
        <dbReference type="EMBL" id="KAL1639157.1"/>
    </source>
</evidence>
<dbReference type="InterPro" id="IPR010730">
    <property type="entry name" value="HET"/>
</dbReference>
<evidence type="ECO:0000313" key="3">
    <source>
        <dbReference type="Proteomes" id="UP001521184"/>
    </source>
</evidence>
<dbReference type="PANTHER" id="PTHR24148">
    <property type="entry name" value="ANKYRIN REPEAT DOMAIN-CONTAINING PROTEIN 39 HOMOLOG-RELATED"/>
    <property type="match status" value="1"/>
</dbReference>